<name>A0A0N7HXC7_9BACT</name>
<keyword evidence="2" id="KW-0614">Plasmid</keyword>
<dbReference type="Proteomes" id="UP000061382">
    <property type="component" value="Plasmid 1"/>
</dbReference>
<keyword evidence="1" id="KW-1133">Transmembrane helix</keyword>
<evidence type="ECO:0000256" key="1">
    <source>
        <dbReference type="SAM" id="Phobius"/>
    </source>
</evidence>
<reference evidence="2 3" key="1">
    <citation type="submission" date="2015-08" db="EMBL/GenBank/DDBJ databases">
        <title>Complete genome sequence of Rufibacter tibetensis strain 1351t, a radiation-resistant bacterium from tibet plateau.</title>
        <authorList>
            <person name="Dai J."/>
        </authorList>
    </citation>
    <scope>NUCLEOTIDE SEQUENCE [LARGE SCALE GENOMIC DNA]</scope>
    <source>
        <strain evidence="2 3">1351</strain>
        <plasmid evidence="2 3">1</plasmid>
    </source>
</reference>
<proteinExistence type="predicted"/>
<evidence type="ECO:0000313" key="3">
    <source>
        <dbReference type="Proteomes" id="UP000061382"/>
    </source>
</evidence>
<evidence type="ECO:0000313" key="2">
    <source>
        <dbReference type="EMBL" id="ALJ01681.1"/>
    </source>
</evidence>
<accession>A0A0N7HXC7</accession>
<feature type="transmembrane region" description="Helical" evidence="1">
    <location>
        <begin position="12"/>
        <end position="33"/>
    </location>
</feature>
<gene>
    <name evidence="2" type="ORF">DC20_21750</name>
</gene>
<protein>
    <submittedName>
        <fullName evidence="2">Uncharacterized protein</fullName>
    </submittedName>
</protein>
<dbReference type="EMBL" id="CP012644">
    <property type="protein sequence ID" value="ALJ01681.1"/>
    <property type="molecule type" value="Genomic_DNA"/>
</dbReference>
<dbReference type="RefSeq" id="WP_062546147.1">
    <property type="nucleotide sequence ID" value="NZ_CP012644.1"/>
</dbReference>
<geneLocation type="plasmid" evidence="2 3">
    <name>1</name>
</geneLocation>
<keyword evidence="1" id="KW-0812">Transmembrane</keyword>
<organism evidence="2 3">
    <name type="scientific">Rufibacter tibetensis</name>
    <dbReference type="NCBI Taxonomy" id="512763"/>
    <lineage>
        <taxon>Bacteria</taxon>
        <taxon>Pseudomonadati</taxon>
        <taxon>Bacteroidota</taxon>
        <taxon>Cytophagia</taxon>
        <taxon>Cytophagales</taxon>
        <taxon>Hymenobacteraceae</taxon>
        <taxon>Rufibacter</taxon>
    </lineage>
</organism>
<feature type="transmembrane region" description="Helical" evidence="1">
    <location>
        <begin position="40"/>
        <end position="59"/>
    </location>
</feature>
<dbReference type="PATRIC" id="fig|512763.3.peg.4783"/>
<keyword evidence="1" id="KW-0472">Membrane</keyword>
<dbReference type="AlphaFoldDB" id="A0A0N7HXC7"/>
<keyword evidence="3" id="KW-1185">Reference proteome</keyword>
<dbReference type="OrthoDB" id="1495966at2"/>
<dbReference type="KEGG" id="rti:DC20_21750"/>
<feature type="transmembrane region" description="Helical" evidence="1">
    <location>
        <begin position="71"/>
        <end position="94"/>
    </location>
</feature>
<sequence>MKILPKNFNPLAFITISLIIALLMFASFIAAFAEDEGTSGGGLLSTILAATFQILRFPFHTLFWGVITEYMALYFPALLLNIIFYSFAIERLIAFISKGR</sequence>